<evidence type="ECO:0000313" key="5">
    <source>
        <dbReference type="Proteomes" id="UP001233999"/>
    </source>
</evidence>
<organism evidence="4 5">
    <name type="scientific">Diploptera punctata</name>
    <name type="common">Pacific beetle cockroach</name>
    <dbReference type="NCBI Taxonomy" id="6984"/>
    <lineage>
        <taxon>Eukaryota</taxon>
        <taxon>Metazoa</taxon>
        <taxon>Ecdysozoa</taxon>
        <taxon>Arthropoda</taxon>
        <taxon>Hexapoda</taxon>
        <taxon>Insecta</taxon>
        <taxon>Pterygota</taxon>
        <taxon>Neoptera</taxon>
        <taxon>Polyneoptera</taxon>
        <taxon>Dictyoptera</taxon>
        <taxon>Blattodea</taxon>
        <taxon>Blaberoidea</taxon>
        <taxon>Blaberidae</taxon>
        <taxon>Diplopterinae</taxon>
        <taxon>Diploptera</taxon>
    </lineage>
</organism>
<evidence type="ECO:0000256" key="3">
    <source>
        <dbReference type="PROSITE-ProRule" id="PRU00023"/>
    </source>
</evidence>
<dbReference type="Pfam" id="PF12796">
    <property type="entry name" value="Ank_2"/>
    <property type="match status" value="1"/>
</dbReference>
<keyword evidence="2 3" id="KW-0040">ANK repeat</keyword>
<gene>
    <name evidence="4" type="ORF">L9F63_012235</name>
</gene>
<protein>
    <submittedName>
        <fullName evidence="4">Uncharacterized protein</fullName>
    </submittedName>
</protein>
<keyword evidence="1" id="KW-0677">Repeat</keyword>
<sequence>KEGRTALFLSALNDHVEDVKFLLDRRYGVNVVDKHGLCPLHVAACDGHQIVIKLLLKARGRLNCKMWNECYCTERH</sequence>
<evidence type="ECO:0000256" key="2">
    <source>
        <dbReference type="ARBA" id="ARBA00023043"/>
    </source>
</evidence>
<comment type="caution">
    <text evidence="4">The sequence shown here is derived from an EMBL/GenBank/DDBJ whole genome shotgun (WGS) entry which is preliminary data.</text>
</comment>
<feature type="repeat" description="ANK" evidence="3">
    <location>
        <begin position="35"/>
        <end position="63"/>
    </location>
</feature>
<feature type="non-terminal residue" evidence="4">
    <location>
        <position position="1"/>
    </location>
</feature>
<reference evidence="4" key="2">
    <citation type="submission" date="2023-05" db="EMBL/GenBank/DDBJ databases">
        <authorList>
            <person name="Fouks B."/>
        </authorList>
    </citation>
    <scope>NUCLEOTIDE SEQUENCE</scope>
    <source>
        <strain evidence="4">Stay&amp;Tobe</strain>
        <tissue evidence="4">Testes</tissue>
    </source>
</reference>
<dbReference type="SUPFAM" id="SSF48403">
    <property type="entry name" value="Ankyrin repeat"/>
    <property type="match status" value="1"/>
</dbReference>
<reference evidence="4" key="1">
    <citation type="journal article" date="2023" name="IScience">
        <title>Live-bearing cockroach genome reveals convergent evolutionary mechanisms linked to viviparity in insects and beyond.</title>
        <authorList>
            <person name="Fouks B."/>
            <person name="Harrison M.C."/>
            <person name="Mikhailova A.A."/>
            <person name="Marchal E."/>
            <person name="English S."/>
            <person name="Carruthers M."/>
            <person name="Jennings E.C."/>
            <person name="Chiamaka E.L."/>
            <person name="Frigard R.A."/>
            <person name="Pippel M."/>
            <person name="Attardo G.M."/>
            <person name="Benoit J.B."/>
            <person name="Bornberg-Bauer E."/>
            <person name="Tobe S.S."/>
        </authorList>
    </citation>
    <scope>NUCLEOTIDE SEQUENCE</scope>
    <source>
        <strain evidence="4">Stay&amp;Tobe</strain>
    </source>
</reference>
<dbReference type="EMBL" id="JASPKZ010001965">
    <property type="protein sequence ID" value="KAJ9596742.1"/>
    <property type="molecule type" value="Genomic_DNA"/>
</dbReference>
<dbReference type="SMART" id="SM00248">
    <property type="entry name" value="ANK"/>
    <property type="match status" value="2"/>
</dbReference>
<feature type="repeat" description="ANK" evidence="3">
    <location>
        <begin position="2"/>
        <end position="34"/>
    </location>
</feature>
<accession>A0AAD8EP42</accession>
<dbReference type="InterPro" id="IPR036770">
    <property type="entry name" value="Ankyrin_rpt-contain_sf"/>
</dbReference>
<dbReference type="PROSITE" id="PS50088">
    <property type="entry name" value="ANK_REPEAT"/>
    <property type="match status" value="2"/>
</dbReference>
<keyword evidence="5" id="KW-1185">Reference proteome</keyword>
<dbReference type="Proteomes" id="UP001233999">
    <property type="component" value="Unassembled WGS sequence"/>
</dbReference>
<dbReference type="AlphaFoldDB" id="A0AAD8EP42"/>
<dbReference type="PANTHER" id="PTHR24198:SF165">
    <property type="entry name" value="ANKYRIN REPEAT-CONTAINING PROTEIN-RELATED"/>
    <property type="match status" value="1"/>
</dbReference>
<proteinExistence type="predicted"/>
<feature type="non-terminal residue" evidence="4">
    <location>
        <position position="76"/>
    </location>
</feature>
<dbReference type="Gene3D" id="1.25.40.20">
    <property type="entry name" value="Ankyrin repeat-containing domain"/>
    <property type="match status" value="1"/>
</dbReference>
<dbReference type="InterPro" id="IPR002110">
    <property type="entry name" value="Ankyrin_rpt"/>
</dbReference>
<dbReference type="PANTHER" id="PTHR24198">
    <property type="entry name" value="ANKYRIN REPEAT AND PROTEIN KINASE DOMAIN-CONTAINING PROTEIN"/>
    <property type="match status" value="1"/>
</dbReference>
<evidence type="ECO:0000256" key="1">
    <source>
        <dbReference type="ARBA" id="ARBA00022737"/>
    </source>
</evidence>
<name>A0AAD8EP42_DIPPU</name>
<dbReference type="PROSITE" id="PS50297">
    <property type="entry name" value="ANK_REP_REGION"/>
    <property type="match status" value="1"/>
</dbReference>
<evidence type="ECO:0000313" key="4">
    <source>
        <dbReference type="EMBL" id="KAJ9596742.1"/>
    </source>
</evidence>